<evidence type="ECO:0000256" key="1">
    <source>
        <dbReference type="SAM" id="MobiDB-lite"/>
    </source>
</evidence>
<dbReference type="AlphaFoldDB" id="A0A811KW80"/>
<dbReference type="Proteomes" id="UP000614601">
    <property type="component" value="Unassembled WGS sequence"/>
</dbReference>
<keyword evidence="2" id="KW-0732">Signal</keyword>
<feature type="region of interest" description="Disordered" evidence="1">
    <location>
        <begin position="20"/>
        <end position="173"/>
    </location>
</feature>
<comment type="caution">
    <text evidence="3">The sequence shown here is derived from an EMBL/GenBank/DDBJ whole genome shotgun (WGS) entry which is preliminary data.</text>
</comment>
<gene>
    <name evidence="3" type="ORF">BOKJ2_LOCUS9184</name>
</gene>
<name>A0A811KW80_9BILA</name>
<keyword evidence="4" id="KW-1185">Reference proteome</keyword>
<feature type="compositionally biased region" description="Low complexity" evidence="1">
    <location>
        <begin position="39"/>
        <end position="65"/>
    </location>
</feature>
<evidence type="ECO:0000256" key="2">
    <source>
        <dbReference type="SAM" id="SignalP"/>
    </source>
</evidence>
<dbReference type="OrthoDB" id="10607085at2759"/>
<feature type="compositionally biased region" description="Gly residues" evidence="1">
    <location>
        <begin position="66"/>
        <end position="166"/>
    </location>
</feature>
<accession>A0A811KW80</accession>
<evidence type="ECO:0000313" key="4">
    <source>
        <dbReference type="Proteomes" id="UP000614601"/>
    </source>
</evidence>
<proteinExistence type="predicted"/>
<feature type="chain" id="PRO_5035681700" evidence="2">
    <location>
        <begin position="24"/>
        <end position="400"/>
    </location>
</feature>
<feature type="signal peptide" evidence="2">
    <location>
        <begin position="1"/>
        <end position="23"/>
    </location>
</feature>
<reference evidence="3" key="1">
    <citation type="submission" date="2020-09" db="EMBL/GenBank/DDBJ databases">
        <authorList>
            <person name="Kikuchi T."/>
        </authorList>
    </citation>
    <scope>NUCLEOTIDE SEQUENCE</scope>
    <source>
        <strain evidence="3">SH1</strain>
    </source>
</reference>
<dbReference type="EMBL" id="CAJFCW020000004">
    <property type="protein sequence ID" value="CAG9114301.1"/>
    <property type="molecule type" value="Genomic_DNA"/>
</dbReference>
<evidence type="ECO:0000313" key="3">
    <source>
        <dbReference type="EMBL" id="CAD5220918.1"/>
    </source>
</evidence>
<organism evidence="3 4">
    <name type="scientific">Bursaphelenchus okinawaensis</name>
    <dbReference type="NCBI Taxonomy" id="465554"/>
    <lineage>
        <taxon>Eukaryota</taxon>
        <taxon>Metazoa</taxon>
        <taxon>Ecdysozoa</taxon>
        <taxon>Nematoda</taxon>
        <taxon>Chromadorea</taxon>
        <taxon>Rhabditida</taxon>
        <taxon>Tylenchina</taxon>
        <taxon>Tylenchomorpha</taxon>
        <taxon>Aphelenchoidea</taxon>
        <taxon>Aphelenchoididae</taxon>
        <taxon>Bursaphelenchus</taxon>
    </lineage>
</organism>
<dbReference type="EMBL" id="CAJFDH010000004">
    <property type="protein sequence ID" value="CAD5220918.1"/>
    <property type="molecule type" value="Genomic_DNA"/>
</dbReference>
<protein>
    <submittedName>
        <fullName evidence="3">Uncharacterized protein</fullName>
    </submittedName>
</protein>
<dbReference type="Proteomes" id="UP000783686">
    <property type="component" value="Unassembled WGS sequence"/>
</dbReference>
<feature type="region of interest" description="Disordered" evidence="1">
    <location>
        <begin position="263"/>
        <end position="284"/>
    </location>
</feature>
<sequence>MFKACIAVAILACVLVYSHPSGGKSSSHESEGQGGKGSSGHSSSENSGHGSSGSSGHSSSGNSGHSSGGSSGHGSSGHSGHSSGGSAGKGSSGSSGHNSGGSGGKGSSGSSGHSSGGSSGHSSGGSGGKGSSGSSGNSSGGSGGKGSSGSSGHSSGGGGGKGGSSGGSIPATPINHFPWPGWVKNNKTCNGSISSWTSDTSFTKIPVYMFFHMKFVQNVTGDECIPDFTATKPSFWQKSWPWPWPCLLFPIPPVKNGTTTIGTSTSTTASTTTIASTTTPTTTTTAADTAETSGLADYGQVYNNCDNPLASTRDGFSCPTTVGGEEVVNDPVDFEDTSDEASPAILNAQVLTVFQGTTSTADDISNNYCVPLVVSYYYEKYGDYHPNALCNNGDHSTRSV</sequence>